<reference evidence="4 5" key="1">
    <citation type="journal article" date="2018" name="PLoS ONE">
        <title>The draft genome of Kipferlia bialata reveals reductive genome evolution in fornicate parasites.</title>
        <authorList>
            <person name="Tanifuji G."/>
            <person name="Takabayashi S."/>
            <person name="Kume K."/>
            <person name="Takagi M."/>
            <person name="Nakayama T."/>
            <person name="Kamikawa R."/>
            <person name="Inagaki Y."/>
            <person name="Hashimoto T."/>
        </authorList>
    </citation>
    <scope>NUCLEOTIDE SEQUENCE [LARGE SCALE GENOMIC DNA]</scope>
    <source>
        <strain evidence="4">NY0173</strain>
    </source>
</reference>
<dbReference type="InterPro" id="IPR055458">
    <property type="entry name" value="IFT52_GIFT"/>
</dbReference>
<dbReference type="PANTHER" id="PTHR12969">
    <property type="entry name" value="NGD5/OSM-6/IFT52"/>
    <property type="match status" value="1"/>
</dbReference>
<feature type="domain" description="IFT52 central" evidence="2">
    <location>
        <begin position="106"/>
        <end position="184"/>
    </location>
</feature>
<dbReference type="InterPro" id="IPR055460">
    <property type="entry name" value="IFT52_central"/>
</dbReference>
<dbReference type="InterPro" id="IPR039975">
    <property type="entry name" value="IFT52"/>
</dbReference>
<dbReference type="Pfam" id="PF23355">
    <property type="entry name" value="IFT52_GIFT"/>
    <property type="match status" value="1"/>
</dbReference>
<dbReference type="Pfam" id="PF21178">
    <property type="entry name" value="Itf52_C"/>
    <property type="match status" value="1"/>
</dbReference>
<evidence type="ECO:0000259" key="1">
    <source>
        <dbReference type="Pfam" id="PF21178"/>
    </source>
</evidence>
<feature type="domain" description="Intraflagellar transport protein 52 C-terminal" evidence="1">
    <location>
        <begin position="198"/>
        <end position="248"/>
    </location>
</feature>
<dbReference type="Pfam" id="PF23352">
    <property type="entry name" value="IFT52_central"/>
    <property type="match status" value="1"/>
</dbReference>
<name>A0A9K3D2R5_9EUKA</name>
<proteinExistence type="predicted"/>
<dbReference type="Gene3D" id="6.10.250.2800">
    <property type="match status" value="1"/>
</dbReference>
<evidence type="ECO:0008006" key="6">
    <source>
        <dbReference type="Google" id="ProtNLM"/>
    </source>
</evidence>
<protein>
    <recommendedName>
        <fullName evidence="6">Intraflagellar transport protein 52</fullName>
    </recommendedName>
</protein>
<dbReference type="GO" id="GO:0005814">
    <property type="term" value="C:centriole"/>
    <property type="evidence" value="ECO:0007669"/>
    <property type="project" value="TreeGrafter"/>
</dbReference>
<accession>A0A9K3D2R5</accession>
<dbReference type="GO" id="GO:0030992">
    <property type="term" value="C:intraciliary transport particle B"/>
    <property type="evidence" value="ECO:0007669"/>
    <property type="project" value="TreeGrafter"/>
</dbReference>
<dbReference type="GO" id="GO:0005929">
    <property type="term" value="C:cilium"/>
    <property type="evidence" value="ECO:0007669"/>
    <property type="project" value="TreeGrafter"/>
</dbReference>
<sequence>VEPTVVCPHCALVSPTAPACPVISSGRLCVPSEQPVCVSAVVGTGRLIVCGSTLWMADTSYQKDHNSMVLGHLFSWLSHSRQALDLCPASPPVVQEGGTLPDTAALAHRYRPKLLAPESLPADFRNMVSLDVYDFDTSLLPEVLELYKNLGLNYEPLQLEKPAFEQPKPPLQASVHVPRLSDTPCAPSLELFDLDEEFASNAVRLARLTARSIGDKEVDFYISQVGHLLGITEHTVDASPKAVLSHVLSVITQFKRAGV</sequence>
<dbReference type="OrthoDB" id="10259368at2759"/>
<organism evidence="4 5">
    <name type="scientific">Kipferlia bialata</name>
    <dbReference type="NCBI Taxonomy" id="797122"/>
    <lineage>
        <taxon>Eukaryota</taxon>
        <taxon>Metamonada</taxon>
        <taxon>Carpediemonas-like organisms</taxon>
        <taxon>Kipferlia</taxon>
    </lineage>
</organism>
<dbReference type="AlphaFoldDB" id="A0A9K3D2R5"/>
<gene>
    <name evidence="4" type="ORF">KIPB_009709</name>
</gene>
<evidence type="ECO:0000259" key="3">
    <source>
        <dbReference type="Pfam" id="PF23355"/>
    </source>
</evidence>
<keyword evidence="5" id="KW-1185">Reference proteome</keyword>
<dbReference type="GO" id="GO:0060271">
    <property type="term" value="P:cilium assembly"/>
    <property type="evidence" value="ECO:0007669"/>
    <property type="project" value="TreeGrafter"/>
</dbReference>
<dbReference type="Proteomes" id="UP000265618">
    <property type="component" value="Unassembled WGS sequence"/>
</dbReference>
<comment type="caution">
    <text evidence="4">The sequence shown here is derived from an EMBL/GenBank/DDBJ whole genome shotgun (WGS) entry which is preliminary data.</text>
</comment>
<evidence type="ECO:0000259" key="2">
    <source>
        <dbReference type="Pfam" id="PF23352"/>
    </source>
</evidence>
<feature type="domain" description="IFT52 GIFT" evidence="3">
    <location>
        <begin position="5"/>
        <end position="85"/>
    </location>
</feature>
<dbReference type="GO" id="GO:0042073">
    <property type="term" value="P:intraciliary transport"/>
    <property type="evidence" value="ECO:0007669"/>
    <property type="project" value="TreeGrafter"/>
</dbReference>
<evidence type="ECO:0000313" key="5">
    <source>
        <dbReference type="Proteomes" id="UP000265618"/>
    </source>
</evidence>
<dbReference type="CDD" id="cd23683">
    <property type="entry name" value="IFT52_CTD"/>
    <property type="match status" value="1"/>
</dbReference>
<evidence type="ECO:0000313" key="4">
    <source>
        <dbReference type="EMBL" id="GIQ87631.1"/>
    </source>
</evidence>
<dbReference type="InterPro" id="IPR048643">
    <property type="entry name" value="Itf52_C"/>
</dbReference>
<feature type="non-terminal residue" evidence="4">
    <location>
        <position position="1"/>
    </location>
</feature>
<dbReference type="EMBL" id="BDIP01003379">
    <property type="protein sequence ID" value="GIQ87631.1"/>
    <property type="molecule type" value="Genomic_DNA"/>
</dbReference>
<dbReference type="PANTHER" id="PTHR12969:SF7">
    <property type="entry name" value="INTRAFLAGELLAR TRANSPORT PROTEIN 52 HOMOLOG"/>
    <property type="match status" value="1"/>
</dbReference>